<dbReference type="AlphaFoldDB" id="A0A163GNF8"/>
<reference evidence="1" key="1">
    <citation type="journal article" date="2016" name="Genome Announc.">
        <title>Draft genomes of two strains of Paenibacillus glucanolyticus with capability to degrade lignocellulose.</title>
        <authorList>
            <person name="Mathews S.L."/>
            <person name="Pawlak J."/>
            <person name="Grunden A.M."/>
        </authorList>
    </citation>
    <scope>NUCLEOTIDE SEQUENCE [LARGE SCALE GENOMIC DNA]</scope>
    <source>
        <strain evidence="1">SLM1</strain>
    </source>
</reference>
<evidence type="ECO:0000313" key="2">
    <source>
        <dbReference type="Proteomes" id="UP000076796"/>
    </source>
</evidence>
<dbReference type="EMBL" id="LWMH01000001">
    <property type="protein sequence ID" value="KZS45061.1"/>
    <property type="molecule type" value="Genomic_DNA"/>
</dbReference>
<evidence type="ECO:0008006" key="3">
    <source>
        <dbReference type="Google" id="ProtNLM"/>
    </source>
</evidence>
<proteinExistence type="predicted"/>
<dbReference type="Proteomes" id="UP000076796">
    <property type="component" value="Unassembled WGS sequence"/>
</dbReference>
<dbReference type="OrthoDB" id="2842408at2"/>
<dbReference type="RefSeq" id="WP_063477566.1">
    <property type="nucleotide sequence ID" value="NZ_JBCMWP010000019.1"/>
</dbReference>
<dbReference type="Gene3D" id="3.40.50.300">
    <property type="entry name" value="P-loop containing nucleotide triphosphate hydrolases"/>
    <property type="match status" value="1"/>
</dbReference>
<accession>A0A163GNF8</accession>
<organism evidence="1 2">
    <name type="scientific">Paenibacillus glucanolyticus</name>
    <dbReference type="NCBI Taxonomy" id="59843"/>
    <lineage>
        <taxon>Bacteria</taxon>
        <taxon>Bacillati</taxon>
        <taxon>Bacillota</taxon>
        <taxon>Bacilli</taxon>
        <taxon>Bacillales</taxon>
        <taxon>Paenibacillaceae</taxon>
        <taxon>Paenibacillus</taxon>
    </lineage>
</organism>
<gene>
    <name evidence="1" type="ORF">AWU65_03505</name>
</gene>
<keyword evidence="2" id="KW-1185">Reference proteome</keyword>
<dbReference type="SUPFAM" id="SSF52540">
    <property type="entry name" value="P-loop containing nucleoside triphosphate hydrolases"/>
    <property type="match status" value="1"/>
</dbReference>
<comment type="caution">
    <text evidence="1">The sequence shown here is derived from an EMBL/GenBank/DDBJ whole genome shotgun (WGS) entry which is preliminary data.</text>
</comment>
<name>A0A163GNF8_9BACL</name>
<evidence type="ECO:0000313" key="1">
    <source>
        <dbReference type="EMBL" id="KZS45061.1"/>
    </source>
</evidence>
<dbReference type="InterPro" id="IPR027417">
    <property type="entry name" value="P-loop_NTPase"/>
</dbReference>
<sequence length="277" mass="31422">MATVAFWGIRDGQVATTSNLIATATNIGMNTPIKTLITHTHWRKTTLENSYKKPVDSNHLSHSFTDYGIDALERLAKSNRLTPESIRDNTTPLIKGHLDMLYGTTKPDQDFHEQLIQAVPAILRNAENYYDLTLIDVPSGVTNELTKTVLQESDLVVVCLNQNLTVLNSFFENKEYPEILNQKEHLFVLGKYDDQSKYSVKNIQRKYRLKNKIYTVPHCSSFLDATNDSNVLDFFLRNRHISSSHENSSFFAEVNKLSRAISAKLDLKLGRLESGGE</sequence>
<protein>
    <recommendedName>
        <fullName evidence="3">AAA domain-containing protein</fullName>
    </recommendedName>
</protein>